<feature type="signal peptide" evidence="1">
    <location>
        <begin position="1"/>
        <end position="21"/>
    </location>
</feature>
<dbReference type="GeneID" id="85017872"/>
<comment type="caution">
    <text evidence="2">The sequence shown here is derived from an EMBL/GenBank/DDBJ whole genome shotgun (WGS) entry which is preliminary data.</text>
</comment>
<dbReference type="EMBL" id="FNND01000001">
    <property type="protein sequence ID" value="SDW10689.1"/>
    <property type="molecule type" value="Genomic_DNA"/>
</dbReference>
<name>A0A1H2QW60_9FLAO</name>
<evidence type="ECO:0000313" key="3">
    <source>
        <dbReference type="Proteomes" id="UP000182771"/>
    </source>
</evidence>
<organism evidence="2 3">
    <name type="scientific">Capnocytophaga granulosa</name>
    <dbReference type="NCBI Taxonomy" id="45242"/>
    <lineage>
        <taxon>Bacteria</taxon>
        <taxon>Pseudomonadati</taxon>
        <taxon>Bacteroidota</taxon>
        <taxon>Flavobacteriia</taxon>
        <taxon>Flavobacteriales</taxon>
        <taxon>Flavobacteriaceae</taxon>
        <taxon>Capnocytophaga</taxon>
    </lineage>
</organism>
<dbReference type="RefSeq" id="WP_009641487.1">
    <property type="nucleotide sequence ID" value="NZ_CAJPRD010000038.1"/>
</dbReference>
<sequence length="119" mass="13021">MKKILLASVAIVLASCGGKTAYEGTYEGTFPCADCSGINVSLSIGKDTYTSEEVMEDRKEEDNGKVSYDAQNKVLTLTSEKENGKIQQYQVKEDGSIAFLDEGKEITGELASYYILKKK</sequence>
<dbReference type="AlphaFoldDB" id="A0A1H2QW60"/>
<proteinExistence type="predicted"/>
<dbReference type="Proteomes" id="UP000182771">
    <property type="component" value="Unassembled WGS sequence"/>
</dbReference>
<dbReference type="InterPro" id="IPR007298">
    <property type="entry name" value="Cu-R_lipoprotein_NlpE"/>
</dbReference>
<dbReference type="Gene3D" id="2.40.128.640">
    <property type="match status" value="1"/>
</dbReference>
<keyword evidence="3" id="KW-1185">Reference proteome</keyword>
<evidence type="ECO:0000256" key="1">
    <source>
        <dbReference type="SAM" id="SignalP"/>
    </source>
</evidence>
<keyword evidence="1" id="KW-0732">Signal</keyword>
<reference evidence="2 3" key="1">
    <citation type="submission" date="2016-10" db="EMBL/GenBank/DDBJ databases">
        <authorList>
            <person name="Varghese N."/>
            <person name="Submissions S."/>
        </authorList>
    </citation>
    <scope>NUCLEOTIDE SEQUENCE [LARGE SCALE GENOMIC DNA]</scope>
    <source>
        <strain evidence="2 3">DSM 11449</strain>
    </source>
</reference>
<dbReference type="PROSITE" id="PS51257">
    <property type="entry name" value="PROKAR_LIPOPROTEIN"/>
    <property type="match status" value="1"/>
</dbReference>
<protein>
    <submittedName>
        <fullName evidence="2">NlpE N-terminal domain-containing protein</fullName>
    </submittedName>
</protein>
<dbReference type="Pfam" id="PF04170">
    <property type="entry name" value="NlpE"/>
    <property type="match status" value="1"/>
</dbReference>
<evidence type="ECO:0000313" key="2">
    <source>
        <dbReference type="EMBL" id="SDW10689.1"/>
    </source>
</evidence>
<feature type="chain" id="PRO_5028823657" evidence="1">
    <location>
        <begin position="22"/>
        <end position="119"/>
    </location>
</feature>
<accession>A0A1H2QW60</accession>
<gene>
    <name evidence="2" type="ORF">SAMN05444420_101258</name>
</gene>
<dbReference type="OrthoDB" id="5348860at2"/>